<dbReference type="AlphaFoldDB" id="A0A816AUL8"/>
<feature type="compositionally biased region" description="Basic and acidic residues" evidence="1">
    <location>
        <begin position="1"/>
        <end position="43"/>
    </location>
</feature>
<comment type="caution">
    <text evidence="2">The sequence shown here is derived from an EMBL/GenBank/DDBJ whole genome shotgun (WGS) entry which is preliminary data.</text>
</comment>
<sequence>EPAESGDRQKPLESGDNRESAGSGDHRKPAGSGDHRKPAESGDNRALAGFARPTASTSIFACFQPRYIRRYKNRSQTNQAYSTTYQIHSNNGLSSENVKAQAILYVLLLPAKHKVNHKHDAVSFLCP</sequence>
<gene>
    <name evidence="2" type="ORF">XAT740_LOCUS47633</name>
</gene>
<evidence type="ECO:0000313" key="3">
    <source>
        <dbReference type="Proteomes" id="UP000663828"/>
    </source>
</evidence>
<dbReference type="EMBL" id="CAJNOR010006647">
    <property type="protein sequence ID" value="CAF1600316.1"/>
    <property type="molecule type" value="Genomic_DNA"/>
</dbReference>
<keyword evidence="3" id="KW-1185">Reference proteome</keyword>
<name>A0A816AUL8_ADIRI</name>
<evidence type="ECO:0000256" key="1">
    <source>
        <dbReference type="SAM" id="MobiDB-lite"/>
    </source>
</evidence>
<organism evidence="2 3">
    <name type="scientific">Adineta ricciae</name>
    <name type="common">Rotifer</name>
    <dbReference type="NCBI Taxonomy" id="249248"/>
    <lineage>
        <taxon>Eukaryota</taxon>
        <taxon>Metazoa</taxon>
        <taxon>Spiralia</taxon>
        <taxon>Gnathifera</taxon>
        <taxon>Rotifera</taxon>
        <taxon>Eurotatoria</taxon>
        <taxon>Bdelloidea</taxon>
        <taxon>Adinetida</taxon>
        <taxon>Adinetidae</taxon>
        <taxon>Adineta</taxon>
    </lineage>
</organism>
<reference evidence="2" key="1">
    <citation type="submission" date="2021-02" db="EMBL/GenBank/DDBJ databases">
        <authorList>
            <person name="Nowell W R."/>
        </authorList>
    </citation>
    <scope>NUCLEOTIDE SEQUENCE</scope>
</reference>
<dbReference type="Proteomes" id="UP000663828">
    <property type="component" value="Unassembled WGS sequence"/>
</dbReference>
<accession>A0A816AUL8</accession>
<evidence type="ECO:0000313" key="2">
    <source>
        <dbReference type="EMBL" id="CAF1600316.1"/>
    </source>
</evidence>
<feature type="region of interest" description="Disordered" evidence="1">
    <location>
        <begin position="1"/>
        <end position="48"/>
    </location>
</feature>
<protein>
    <submittedName>
        <fullName evidence="2">Uncharacterized protein</fullName>
    </submittedName>
</protein>
<proteinExistence type="predicted"/>
<feature type="non-terminal residue" evidence="2">
    <location>
        <position position="127"/>
    </location>
</feature>